<reference evidence="3 4" key="1">
    <citation type="submission" date="2023-12" db="EMBL/GenBank/DDBJ databases">
        <title>Description of an unclassified Opitutus bacterium of Verrucomicrobiota.</title>
        <authorList>
            <person name="Zhang D.-F."/>
        </authorList>
    </citation>
    <scope>NUCLEOTIDE SEQUENCE [LARGE SCALE GENOMIC DNA]</scope>
    <source>
        <strain evidence="3 4">WL0086</strain>
    </source>
</reference>
<feature type="modified residue" description="4-aspartylphosphate" evidence="1">
    <location>
        <position position="57"/>
    </location>
</feature>
<dbReference type="CDD" id="cd17535">
    <property type="entry name" value="REC_NarL-like"/>
    <property type="match status" value="1"/>
</dbReference>
<dbReference type="InterPro" id="IPR011006">
    <property type="entry name" value="CheY-like_superfamily"/>
</dbReference>
<dbReference type="PANTHER" id="PTHR43228">
    <property type="entry name" value="TWO-COMPONENT RESPONSE REGULATOR"/>
    <property type="match status" value="1"/>
</dbReference>
<dbReference type="InterPro" id="IPR001789">
    <property type="entry name" value="Sig_transdc_resp-reg_receiver"/>
</dbReference>
<dbReference type="Proteomes" id="UP000738431">
    <property type="component" value="Chromosome"/>
</dbReference>
<dbReference type="SUPFAM" id="SSF52172">
    <property type="entry name" value="CheY-like"/>
    <property type="match status" value="1"/>
</dbReference>
<dbReference type="Gene3D" id="3.40.50.2300">
    <property type="match status" value="1"/>
</dbReference>
<accession>A0ABZ1C5S7</accession>
<proteinExistence type="predicted"/>
<dbReference type="InterPro" id="IPR058245">
    <property type="entry name" value="NreC/VraR/RcsB-like_REC"/>
</dbReference>
<keyword evidence="1" id="KW-0597">Phosphoprotein</keyword>
<dbReference type="EMBL" id="CP139781">
    <property type="protein sequence ID" value="WRQ85650.1"/>
    <property type="molecule type" value="Genomic_DNA"/>
</dbReference>
<organism evidence="3 4">
    <name type="scientific">Actomonas aquatica</name>
    <dbReference type="NCBI Taxonomy" id="2866162"/>
    <lineage>
        <taxon>Bacteria</taxon>
        <taxon>Pseudomonadati</taxon>
        <taxon>Verrucomicrobiota</taxon>
        <taxon>Opitutia</taxon>
        <taxon>Opitutales</taxon>
        <taxon>Opitutaceae</taxon>
        <taxon>Actomonas</taxon>
    </lineage>
</organism>
<gene>
    <name evidence="3" type="ORF">K1X11_012630</name>
</gene>
<dbReference type="RefSeq" id="WP_221032808.1">
    <property type="nucleotide sequence ID" value="NZ_CP139781.1"/>
</dbReference>
<evidence type="ECO:0000259" key="2">
    <source>
        <dbReference type="PROSITE" id="PS50110"/>
    </source>
</evidence>
<name>A0ABZ1C5S7_9BACT</name>
<evidence type="ECO:0000256" key="1">
    <source>
        <dbReference type="PROSITE-ProRule" id="PRU00169"/>
    </source>
</evidence>
<feature type="domain" description="Response regulatory" evidence="2">
    <location>
        <begin position="6"/>
        <end position="122"/>
    </location>
</feature>
<sequence length="132" mass="14093">MPFPATVLIVDDEPHVRRFLSMLLEDTFEDATVTAVGSGQEAVASYTAQRPDLVLLDINMVGMDGLETLQALRAADPTANVVMVTSVDVRRAVETALTAGARGYILKDTPMDELAASLRSIVEALPQSSSDS</sequence>
<keyword evidence="4" id="KW-1185">Reference proteome</keyword>
<evidence type="ECO:0000313" key="3">
    <source>
        <dbReference type="EMBL" id="WRQ85650.1"/>
    </source>
</evidence>
<dbReference type="SMART" id="SM00448">
    <property type="entry name" value="REC"/>
    <property type="match status" value="1"/>
</dbReference>
<dbReference type="Pfam" id="PF00072">
    <property type="entry name" value="Response_reg"/>
    <property type="match status" value="1"/>
</dbReference>
<dbReference type="PROSITE" id="PS50110">
    <property type="entry name" value="RESPONSE_REGULATORY"/>
    <property type="match status" value="1"/>
</dbReference>
<dbReference type="PANTHER" id="PTHR43228:SF1">
    <property type="entry name" value="TWO-COMPONENT RESPONSE REGULATOR ARR22"/>
    <property type="match status" value="1"/>
</dbReference>
<evidence type="ECO:0000313" key="4">
    <source>
        <dbReference type="Proteomes" id="UP000738431"/>
    </source>
</evidence>
<dbReference type="InterPro" id="IPR052048">
    <property type="entry name" value="ST_Response_Regulator"/>
</dbReference>
<protein>
    <submittedName>
        <fullName evidence="3">Response regulator transcription factor</fullName>
    </submittedName>
</protein>